<dbReference type="SUPFAM" id="SSF53448">
    <property type="entry name" value="Nucleotide-diphospho-sugar transferases"/>
    <property type="match status" value="1"/>
</dbReference>
<dbReference type="Gene3D" id="3.90.550.10">
    <property type="entry name" value="Spore Coat Polysaccharide Biosynthesis Protein SpsA, Chain A"/>
    <property type="match status" value="1"/>
</dbReference>
<protein>
    <recommendedName>
        <fullName evidence="4">Glycosyl transferase family 2</fullName>
    </recommendedName>
</protein>
<dbReference type="RefSeq" id="WP_078683491.1">
    <property type="nucleotide sequence ID" value="NZ_FUYA01000001.1"/>
</dbReference>
<accession>A0A1T4VEZ8</accession>
<evidence type="ECO:0000313" key="2">
    <source>
        <dbReference type="EMBL" id="SKA63549.1"/>
    </source>
</evidence>
<dbReference type="OrthoDB" id="5445668at2"/>
<evidence type="ECO:0000313" key="3">
    <source>
        <dbReference type="Proteomes" id="UP000189733"/>
    </source>
</evidence>
<reference evidence="2 3" key="1">
    <citation type="submission" date="2017-02" db="EMBL/GenBank/DDBJ databases">
        <authorList>
            <person name="Peterson S.W."/>
        </authorList>
    </citation>
    <scope>NUCLEOTIDE SEQUENCE [LARGE SCALE GENOMIC DNA]</scope>
    <source>
        <strain evidence="2 3">DSM 18034</strain>
    </source>
</reference>
<dbReference type="Proteomes" id="UP000189733">
    <property type="component" value="Unassembled WGS sequence"/>
</dbReference>
<name>A0A1T4VEZ8_9BACT</name>
<feature type="compositionally biased region" description="Basic residues" evidence="1">
    <location>
        <begin position="306"/>
        <end position="322"/>
    </location>
</feature>
<dbReference type="AlphaFoldDB" id="A0A1T4VEZ8"/>
<evidence type="ECO:0008006" key="4">
    <source>
        <dbReference type="Google" id="ProtNLM"/>
    </source>
</evidence>
<gene>
    <name evidence="2" type="ORF">SAMN02745702_00165</name>
</gene>
<evidence type="ECO:0000256" key="1">
    <source>
        <dbReference type="SAM" id="MobiDB-lite"/>
    </source>
</evidence>
<sequence length="322" mass="37446">MARIHTLSVTLQSIRPVLLLMSSRRMDCFMLCTKCLEQYTELAQFKKIYVLSTGCSSEHSVLIQSFQKRHDNVVVIEGNSFGGGNPLPAMLNIIMRRHVADPIVKLYEDVFVTPDWLPRLLSTYRNTRSNPRRAIVSALAPISRTGRPFMERLLRAHYPEERELFPDIPFLHNSIAHRFLWEKILHEQLTQKLLEQRNSEYILRPSLSTECILFDAAFTRQLLPFPMERDDAPRPDEPHIVETLSRLSLQAAVNPHCLVHHFAHQSVEKELRKNISLDDLWWFMLFGKGGINPELHFHTLKAAPHPSKRHSSYKKPKLHLIR</sequence>
<organism evidence="2 3">
    <name type="scientific">Desulfobaculum bizertense DSM 18034</name>
    <dbReference type="NCBI Taxonomy" id="1121442"/>
    <lineage>
        <taxon>Bacteria</taxon>
        <taxon>Pseudomonadati</taxon>
        <taxon>Thermodesulfobacteriota</taxon>
        <taxon>Desulfovibrionia</taxon>
        <taxon>Desulfovibrionales</taxon>
        <taxon>Desulfovibrionaceae</taxon>
        <taxon>Desulfobaculum</taxon>
    </lineage>
</organism>
<dbReference type="STRING" id="1121442.SAMN02745702_00165"/>
<proteinExistence type="predicted"/>
<feature type="region of interest" description="Disordered" evidence="1">
    <location>
        <begin position="303"/>
        <end position="322"/>
    </location>
</feature>
<dbReference type="EMBL" id="FUYA01000001">
    <property type="protein sequence ID" value="SKA63549.1"/>
    <property type="molecule type" value="Genomic_DNA"/>
</dbReference>
<dbReference type="InterPro" id="IPR029044">
    <property type="entry name" value="Nucleotide-diphossugar_trans"/>
</dbReference>
<keyword evidence="3" id="KW-1185">Reference proteome</keyword>